<accession>A0A212LXB5</accession>
<dbReference type="EMBL" id="FMJE01000004">
    <property type="protein sequence ID" value="SCM82168.1"/>
    <property type="molecule type" value="Genomic_DNA"/>
</dbReference>
<organism evidence="1">
    <name type="scientific">uncultured Sporomusa sp</name>
    <dbReference type="NCBI Taxonomy" id="307249"/>
    <lineage>
        <taxon>Bacteria</taxon>
        <taxon>Bacillati</taxon>
        <taxon>Bacillota</taxon>
        <taxon>Negativicutes</taxon>
        <taxon>Selenomonadales</taxon>
        <taxon>Sporomusaceae</taxon>
        <taxon>Sporomusa</taxon>
        <taxon>environmental samples</taxon>
    </lineage>
</organism>
<reference evidence="1" key="1">
    <citation type="submission" date="2016-08" db="EMBL/GenBank/DDBJ databases">
        <authorList>
            <person name="Seilhamer J.J."/>
        </authorList>
    </citation>
    <scope>NUCLEOTIDE SEQUENCE</scope>
    <source>
        <strain evidence="1">86</strain>
    </source>
</reference>
<dbReference type="AlphaFoldDB" id="A0A212LXB5"/>
<name>A0A212LXB5_9FIRM</name>
<evidence type="ECO:0000313" key="1">
    <source>
        <dbReference type="EMBL" id="SCM82168.1"/>
    </source>
</evidence>
<gene>
    <name evidence="1" type="ORF">KL86SPO_40653</name>
</gene>
<protein>
    <submittedName>
        <fullName evidence="1">Uncharacterized protein</fullName>
    </submittedName>
</protein>
<proteinExistence type="predicted"/>
<sequence>MLTIPCGVCYNTKCAGRGGVSEWFMELVLKTSDPARDRGFESHPLRH</sequence>